<keyword evidence="5" id="KW-0723">Serine/threonine-protein kinase</keyword>
<evidence type="ECO:0000256" key="9">
    <source>
        <dbReference type="ARBA" id="ARBA00022840"/>
    </source>
</evidence>
<evidence type="ECO:0000256" key="7">
    <source>
        <dbReference type="ARBA" id="ARBA00022741"/>
    </source>
</evidence>
<evidence type="ECO:0000256" key="11">
    <source>
        <dbReference type="ARBA" id="ARBA00048679"/>
    </source>
</evidence>
<dbReference type="GO" id="GO:0044297">
    <property type="term" value="C:cell body"/>
    <property type="evidence" value="ECO:0007669"/>
    <property type="project" value="Ensembl"/>
</dbReference>
<evidence type="ECO:0000259" key="13">
    <source>
        <dbReference type="PROSITE" id="PS50011"/>
    </source>
</evidence>
<evidence type="ECO:0000256" key="4">
    <source>
        <dbReference type="ARBA" id="ARBA00022490"/>
    </source>
</evidence>
<dbReference type="GO" id="GO:0019870">
    <property type="term" value="F:potassium channel inhibitor activity"/>
    <property type="evidence" value="ECO:0007669"/>
    <property type="project" value="Ensembl"/>
</dbReference>
<dbReference type="SUPFAM" id="SSF56112">
    <property type="entry name" value="Protein kinase-like (PK-like)"/>
    <property type="match status" value="1"/>
</dbReference>
<evidence type="ECO:0000256" key="5">
    <source>
        <dbReference type="ARBA" id="ARBA00022527"/>
    </source>
</evidence>
<evidence type="ECO:0000313" key="14">
    <source>
        <dbReference type="Ensembl" id="ENSECAP00000062898.1"/>
    </source>
</evidence>
<keyword evidence="6" id="KW-0808">Transferase</keyword>
<comment type="catalytic activity">
    <reaction evidence="10">
        <text>L-threonyl-[protein] + ATP = O-phospho-L-threonyl-[protein] + ADP + H(+)</text>
        <dbReference type="Rhea" id="RHEA:46608"/>
        <dbReference type="Rhea" id="RHEA-COMP:11060"/>
        <dbReference type="Rhea" id="RHEA-COMP:11605"/>
        <dbReference type="ChEBI" id="CHEBI:15378"/>
        <dbReference type="ChEBI" id="CHEBI:30013"/>
        <dbReference type="ChEBI" id="CHEBI:30616"/>
        <dbReference type="ChEBI" id="CHEBI:61977"/>
        <dbReference type="ChEBI" id="CHEBI:456216"/>
        <dbReference type="EC" id="2.7.11.1"/>
    </reaction>
</comment>
<dbReference type="Gene3D" id="3.10.20.90">
    <property type="entry name" value="Phosphatidylinositol 3-kinase Catalytic Subunit, Chain A, domain 1"/>
    <property type="match status" value="1"/>
</dbReference>
<reference evidence="14 15" key="1">
    <citation type="journal article" date="2009" name="Science">
        <title>Genome sequence, comparative analysis, and population genetics of the domestic horse.</title>
        <authorList>
            <consortium name="Broad Institute Genome Sequencing Platform"/>
            <consortium name="Broad Institute Whole Genome Assembly Team"/>
            <person name="Wade C.M."/>
            <person name="Giulotto E."/>
            <person name="Sigurdsson S."/>
            <person name="Zoli M."/>
            <person name="Gnerre S."/>
            <person name="Imsland F."/>
            <person name="Lear T.L."/>
            <person name="Adelson D.L."/>
            <person name="Bailey E."/>
            <person name="Bellone R.R."/>
            <person name="Bloecker H."/>
            <person name="Distl O."/>
            <person name="Edgar R.C."/>
            <person name="Garber M."/>
            <person name="Leeb T."/>
            <person name="Mauceli E."/>
            <person name="MacLeod J.N."/>
            <person name="Penedo M.C.T."/>
            <person name="Raison J.M."/>
            <person name="Sharpe T."/>
            <person name="Vogel J."/>
            <person name="Andersson L."/>
            <person name="Antczak D.F."/>
            <person name="Biagi T."/>
            <person name="Binns M.M."/>
            <person name="Chowdhary B.P."/>
            <person name="Coleman S.J."/>
            <person name="Della Valle G."/>
            <person name="Fryc S."/>
            <person name="Guerin G."/>
            <person name="Hasegawa T."/>
            <person name="Hill E.W."/>
            <person name="Jurka J."/>
            <person name="Kiialainen A."/>
            <person name="Lindgren G."/>
            <person name="Liu J."/>
            <person name="Magnani E."/>
            <person name="Mickelson J.R."/>
            <person name="Murray J."/>
            <person name="Nergadze S.G."/>
            <person name="Onofrio R."/>
            <person name="Pedroni S."/>
            <person name="Piras M.F."/>
            <person name="Raudsepp T."/>
            <person name="Rocchi M."/>
            <person name="Roeed K.H."/>
            <person name="Ryder O.A."/>
            <person name="Searle S."/>
            <person name="Skow L."/>
            <person name="Swinburne J.E."/>
            <person name="Syvaenen A.C."/>
            <person name="Tozaki T."/>
            <person name="Valberg S.J."/>
            <person name="Vaudin M."/>
            <person name="White J.R."/>
            <person name="Zody M.C."/>
            <person name="Lander E.S."/>
            <person name="Lindblad-Toh K."/>
        </authorList>
    </citation>
    <scope>NUCLEOTIDE SEQUENCE [LARGE SCALE GENOMIC DNA]</scope>
    <source>
        <strain evidence="14 15">Thoroughbred</strain>
    </source>
</reference>
<sequence>MNVKFSLVGGELLNLRAGRRFNDPALGVPRGHLLESLSVWGEGAGKAGSERAGTRAPKARTHRPCSPGVETCRAASRAGGSGGAAVPLAEAEGCAREARGARRARRPPPPPLPASAGAASSLRPARPPSLPPLVAGSRGGGGRGGRAPDERCRRRGKGSFKWKVVRRPARPPALLRQHHGGAERLARARPAAPAGGPGDSGGSGPGGRDSSAGSGAARGPGPSPGGAGRRLAHLQGRVRAAGGYRCLLVGSQIAPYLTFLKTWQSRTARSPRYISLGHAREGPGSGATAVVQAALCKPRQERVAIKRINLEKCQTSMDELLKEIQAMSQCSHPNVVTYYTSFVVKDELWLVMKLLSGGSMLDIIKYIVNRGEHKNGVLEEAIIATILKEVLEGLDYLHRNGQIHRDLKAGNILLGEDGSVQIADFGVSAFLATGGDVTRNKVRKTFVGTPCWMAPEVMEQVRGYDFKADMWSFGITAIELATGAAPYHKYPPMKVLMLTLQNDPPTLETGVEDKEMMKKYGKSFRKLLSLCLQKDPSKRPTAAELLKCKFFQKAKNREYLIEKLLTRTPDIAQRAKKVRRVPGSSGHLHKTEDGDWEWSDDEMDEKSEEGKAAFSQEKSRRVKEENPEIAVNASSLPEQIQSLSVQDSQGLPNASEDYREASCAVNLVLRLRNSRKELNDIRFEFTPGRDTADGVSQELFSAGLVDGHDVVIVAANLQKIVDDPKALKTLTFKLASGCDGAEIPDEVKLIGFAQLSVS</sequence>
<dbReference type="GO" id="GO:0035556">
    <property type="term" value="P:intracellular signal transduction"/>
    <property type="evidence" value="ECO:0000318"/>
    <property type="project" value="GO_Central"/>
</dbReference>
<dbReference type="InterPro" id="IPR024678">
    <property type="entry name" value="Kinase_OSR1/WNK_CCT"/>
</dbReference>
<dbReference type="PROSITE" id="PS50011">
    <property type="entry name" value="PROTEIN_KINASE_DOM"/>
    <property type="match status" value="1"/>
</dbReference>
<dbReference type="GO" id="GO:0035865">
    <property type="term" value="P:cellular response to potassium ion"/>
    <property type="evidence" value="ECO:0007669"/>
    <property type="project" value="Ensembl"/>
</dbReference>
<dbReference type="GO" id="GO:0006884">
    <property type="term" value="P:cell volume homeostasis"/>
    <property type="evidence" value="ECO:0007669"/>
    <property type="project" value="Ensembl"/>
</dbReference>
<dbReference type="Gene3D" id="1.10.510.10">
    <property type="entry name" value="Transferase(Phosphotransferase) domain 1"/>
    <property type="match status" value="1"/>
</dbReference>
<dbReference type="FunFam" id="1.10.510.10:FF:000068">
    <property type="entry name" value="STE20/SPS1-related proline-alanine-rich protein kinase"/>
    <property type="match status" value="1"/>
</dbReference>
<dbReference type="CDD" id="cd06610">
    <property type="entry name" value="STKc_OSR1_SPAK"/>
    <property type="match status" value="1"/>
</dbReference>
<dbReference type="GO" id="GO:0035725">
    <property type="term" value="P:sodium ion transmembrane transport"/>
    <property type="evidence" value="ECO:0007669"/>
    <property type="project" value="Ensembl"/>
</dbReference>
<keyword evidence="8" id="KW-0418">Kinase</keyword>
<dbReference type="InterPro" id="IPR000719">
    <property type="entry name" value="Prot_kinase_dom"/>
</dbReference>
<dbReference type="GO" id="GO:0071474">
    <property type="term" value="P:cellular hyperosmotic response"/>
    <property type="evidence" value="ECO:0000318"/>
    <property type="project" value="GO_Central"/>
</dbReference>
<feature type="region of interest" description="Disordered" evidence="12">
    <location>
        <begin position="43"/>
        <end position="69"/>
    </location>
</feature>
<dbReference type="GO" id="GO:0042116">
    <property type="term" value="P:macrophage activation"/>
    <property type="evidence" value="ECO:0007669"/>
    <property type="project" value="Ensembl"/>
</dbReference>
<name>A0A9L0RMG1_HORSE</name>
<dbReference type="GO" id="GO:0010820">
    <property type="term" value="P:positive regulation of T cell chemotaxis"/>
    <property type="evidence" value="ECO:0000318"/>
    <property type="project" value="GO_Central"/>
</dbReference>
<dbReference type="Pfam" id="PF00069">
    <property type="entry name" value="Pkinase"/>
    <property type="match status" value="1"/>
</dbReference>
<dbReference type="GO" id="GO:0016324">
    <property type="term" value="C:apical plasma membrane"/>
    <property type="evidence" value="ECO:0007669"/>
    <property type="project" value="Ensembl"/>
</dbReference>
<dbReference type="GO" id="GO:0090188">
    <property type="term" value="P:negative regulation of pancreatic juice secretion"/>
    <property type="evidence" value="ECO:0007669"/>
    <property type="project" value="Ensembl"/>
</dbReference>
<keyword evidence="4" id="KW-0963">Cytoplasm</keyword>
<keyword evidence="15" id="KW-1185">Reference proteome</keyword>
<dbReference type="GO" id="GO:0050727">
    <property type="term" value="P:regulation of inflammatory response"/>
    <property type="evidence" value="ECO:0007669"/>
    <property type="project" value="Ensembl"/>
</dbReference>
<keyword evidence="9" id="KW-0067">ATP-binding</keyword>
<protein>
    <recommendedName>
        <fullName evidence="3">non-specific serine/threonine protein kinase</fullName>
        <ecNumber evidence="3">2.7.11.1</ecNumber>
    </recommendedName>
</protein>
<feature type="compositionally biased region" description="Basic residues" evidence="12">
    <location>
        <begin position="153"/>
        <end position="169"/>
    </location>
</feature>
<dbReference type="GO" id="GO:0008217">
    <property type="term" value="P:regulation of blood pressure"/>
    <property type="evidence" value="ECO:0007669"/>
    <property type="project" value="Ensembl"/>
</dbReference>
<comment type="catalytic activity">
    <reaction evidence="11">
        <text>L-seryl-[protein] + ATP = O-phospho-L-seryl-[protein] + ADP + H(+)</text>
        <dbReference type="Rhea" id="RHEA:17989"/>
        <dbReference type="Rhea" id="RHEA-COMP:9863"/>
        <dbReference type="Rhea" id="RHEA-COMP:11604"/>
        <dbReference type="ChEBI" id="CHEBI:15378"/>
        <dbReference type="ChEBI" id="CHEBI:29999"/>
        <dbReference type="ChEBI" id="CHEBI:30616"/>
        <dbReference type="ChEBI" id="CHEBI:83421"/>
        <dbReference type="ChEBI" id="CHEBI:456216"/>
        <dbReference type="EC" id="2.7.11.1"/>
    </reaction>
</comment>
<feature type="compositionally biased region" description="Basic and acidic residues" evidence="12">
    <location>
        <begin position="617"/>
        <end position="626"/>
    </location>
</feature>
<dbReference type="GeneTree" id="ENSGT00940000154621"/>
<dbReference type="GO" id="GO:0004674">
    <property type="term" value="F:protein serine/threonine kinase activity"/>
    <property type="evidence" value="ECO:0000318"/>
    <property type="project" value="GO_Central"/>
</dbReference>
<dbReference type="GO" id="GO:1904044">
    <property type="term" value="P:response to aldosterone"/>
    <property type="evidence" value="ECO:0007669"/>
    <property type="project" value="Ensembl"/>
</dbReference>
<dbReference type="FunFam" id="3.10.20.90:FF:000043">
    <property type="entry name" value="serine/threonine-protein kinase OSR1 isoform X1"/>
    <property type="match status" value="1"/>
</dbReference>
<dbReference type="GO" id="GO:0005829">
    <property type="term" value="C:cytosol"/>
    <property type="evidence" value="ECO:0000318"/>
    <property type="project" value="GO_Central"/>
</dbReference>
<dbReference type="InterPro" id="IPR050629">
    <property type="entry name" value="STE20/SPS1-PAK"/>
</dbReference>
<comment type="subcellular location">
    <subcellularLocation>
        <location evidence="1">Cytoplasm</location>
    </subcellularLocation>
</comment>
<organism evidence="14 15">
    <name type="scientific">Equus caballus</name>
    <name type="common">Horse</name>
    <dbReference type="NCBI Taxonomy" id="9796"/>
    <lineage>
        <taxon>Eukaryota</taxon>
        <taxon>Metazoa</taxon>
        <taxon>Chordata</taxon>
        <taxon>Craniata</taxon>
        <taxon>Vertebrata</taxon>
        <taxon>Euteleostomi</taxon>
        <taxon>Mammalia</taxon>
        <taxon>Eutheria</taxon>
        <taxon>Laurasiatheria</taxon>
        <taxon>Perissodactyla</taxon>
        <taxon>Equidae</taxon>
        <taxon>Equus</taxon>
    </lineage>
</organism>
<dbReference type="Ensembl" id="ENSECAT00000090100.1">
    <property type="protein sequence ID" value="ENSECAP00000062898.1"/>
    <property type="gene ID" value="ENSECAG00000014475.4"/>
</dbReference>
<dbReference type="GO" id="GO:0005737">
    <property type="term" value="C:cytoplasm"/>
    <property type="evidence" value="ECO:0000318"/>
    <property type="project" value="GO_Central"/>
</dbReference>
<feature type="compositionally biased region" description="Low complexity" evidence="12">
    <location>
        <begin position="114"/>
        <end position="124"/>
    </location>
</feature>
<accession>A0A9L0RMG1</accession>
<dbReference type="FunFam" id="3.30.200.20:FF:000562">
    <property type="entry name" value="STE20/SPS1-related proline-alanine-rich protein kinase"/>
    <property type="match status" value="1"/>
</dbReference>
<feature type="region of interest" description="Disordered" evidence="12">
    <location>
        <begin position="96"/>
        <end position="230"/>
    </location>
</feature>
<evidence type="ECO:0000313" key="15">
    <source>
        <dbReference type="Proteomes" id="UP000002281"/>
    </source>
</evidence>
<dbReference type="GO" id="GO:0036438">
    <property type="term" value="P:maintenance of lens transparency"/>
    <property type="evidence" value="ECO:0007669"/>
    <property type="project" value="Ensembl"/>
</dbReference>
<dbReference type="GO" id="GO:0002021">
    <property type="term" value="P:response to dietary excess"/>
    <property type="evidence" value="ECO:0007669"/>
    <property type="project" value="Ensembl"/>
</dbReference>
<dbReference type="GO" id="GO:0006954">
    <property type="term" value="P:inflammatory response"/>
    <property type="evidence" value="ECO:0007669"/>
    <property type="project" value="Ensembl"/>
</dbReference>
<evidence type="ECO:0000256" key="8">
    <source>
        <dbReference type="ARBA" id="ARBA00022777"/>
    </source>
</evidence>
<dbReference type="GO" id="GO:1902306">
    <property type="term" value="P:negative regulation of sodium ion transmembrane transport"/>
    <property type="evidence" value="ECO:0007669"/>
    <property type="project" value="Ensembl"/>
</dbReference>
<feature type="compositionally biased region" description="Gly residues" evidence="12">
    <location>
        <begin position="195"/>
        <end position="207"/>
    </location>
</feature>
<dbReference type="GO" id="GO:0070294">
    <property type="term" value="P:renal sodium ion absorption"/>
    <property type="evidence" value="ECO:0007669"/>
    <property type="project" value="Ensembl"/>
</dbReference>
<dbReference type="GO" id="GO:0071805">
    <property type="term" value="P:potassium ion transmembrane transport"/>
    <property type="evidence" value="ECO:0007669"/>
    <property type="project" value="Ensembl"/>
</dbReference>
<dbReference type="Proteomes" id="UP000002281">
    <property type="component" value="Chromosome 18"/>
</dbReference>
<dbReference type="PANTHER" id="PTHR48012">
    <property type="entry name" value="STERILE20-LIKE KINASE, ISOFORM B-RELATED"/>
    <property type="match status" value="1"/>
</dbReference>
<keyword evidence="7" id="KW-0547">Nucleotide-binding</keyword>
<proteinExistence type="inferred from homology"/>
<evidence type="ECO:0000256" key="3">
    <source>
        <dbReference type="ARBA" id="ARBA00012513"/>
    </source>
</evidence>
<reference evidence="14" key="3">
    <citation type="submission" date="2025-09" db="UniProtKB">
        <authorList>
            <consortium name="Ensembl"/>
        </authorList>
    </citation>
    <scope>IDENTIFICATION</scope>
    <source>
        <strain evidence="14">Thoroughbred</strain>
    </source>
</reference>
<dbReference type="GO" id="GO:0071476">
    <property type="term" value="P:cellular hypotonic response"/>
    <property type="evidence" value="ECO:0007669"/>
    <property type="project" value="Ensembl"/>
</dbReference>
<dbReference type="Pfam" id="PF12202">
    <property type="entry name" value="OSR1_C"/>
    <property type="match status" value="1"/>
</dbReference>
<feature type="domain" description="Protein kinase" evidence="13">
    <location>
        <begin position="277"/>
        <end position="551"/>
    </location>
</feature>
<dbReference type="GO" id="GO:1900745">
    <property type="term" value="P:positive regulation of p38MAPK cascade"/>
    <property type="evidence" value="ECO:0007669"/>
    <property type="project" value="Ensembl"/>
</dbReference>
<evidence type="ECO:0000256" key="2">
    <source>
        <dbReference type="ARBA" id="ARBA00008874"/>
    </source>
</evidence>
<dbReference type="EC" id="2.7.11.1" evidence="3"/>
<dbReference type="AlphaFoldDB" id="A0A9L0RMG1"/>
<evidence type="ECO:0000256" key="12">
    <source>
        <dbReference type="SAM" id="MobiDB-lite"/>
    </source>
</evidence>
<dbReference type="PANTHER" id="PTHR48012:SF14">
    <property type="entry name" value="STE20_SPS1-RELATED PROLINE-ALANINE-RICH PROTEIN KINASE"/>
    <property type="match status" value="1"/>
</dbReference>
<dbReference type="GO" id="GO:0005524">
    <property type="term" value="F:ATP binding"/>
    <property type="evidence" value="ECO:0007669"/>
    <property type="project" value="UniProtKB-KW"/>
</dbReference>
<reference evidence="14" key="2">
    <citation type="submission" date="2025-08" db="UniProtKB">
        <authorList>
            <consortium name="Ensembl"/>
        </authorList>
    </citation>
    <scope>IDENTIFICATION</scope>
    <source>
        <strain evidence="14">Thoroughbred</strain>
    </source>
</reference>
<dbReference type="GO" id="GO:0044325">
    <property type="term" value="F:transmembrane transporter binding"/>
    <property type="evidence" value="ECO:0007669"/>
    <property type="project" value="Ensembl"/>
</dbReference>
<dbReference type="GO" id="GO:0030644">
    <property type="term" value="P:intracellular chloride ion homeostasis"/>
    <property type="evidence" value="ECO:0007669"/>
    <property type="project" value="Ensembl"/>
</dbReference>
<gene>
    <name evidence="14" type="primary">STK39</name>
</gene>
<dbReference type="GO" id="GO:0005654">
    <property type="term" value="C:nucleoplasm"/>
    <property type="evidence" value="ECO:0007669"/>
    <property type="project" value="Ensembl"/>
</dbReference>
<evidence type="ECO:0000256" key="10">
    <source>
        <dbReference type="ARBA" id="ARBA00047899"/>
    </source>
</evidence>
<feature type="region of interest" description="Disordered" evidence="12">
    <location>
        <begin position="575"/>
        <end position="627"/>
    </location>
</feature>
<comment type="similarity">
    <text evidence="2">Belongs to the protein kinase superfamily. STE Ser/Thr protein kinase family. STE20 subfamily.</text>
</comment>
<evidence type="ECO:0000256" key="1">
    <source>
        <dbReference type="ARBA" id="ARBA00004496"/>
    </source>
</evidence>
<dbReference type="GO" id="GO:1901380">
    <property type="term" value="P:negative regulation of potassium ion transmembrane transport"/>
    <property type="evidence" value="ECO:0007669"/>
    <property type="project" value="Ensembl"/>
</dbReference>
<feature type="compositionally biased region" description="Low complexity" evidence="12">
    <location>
        <begin position="208"/>
        <end position="220"/>
    </location>
</feature>
<dbReference type="GO" id="GO:0038146">
    <property type="term" value="P:chemokine (C-X-C motif) ligand 12 signaling pathway"/>
    <property type="evidence" value="ECO:0007669"/>
    <property type="project" value="Ensembl"/>
</dbReference>
<dbReference type="GO" id="GO:0016323">
    <property type="term" value="C:basolateral plasma membrane"/>
    <property type="evidence" value="ECO:0007669"/>
    <property type="project" value="Ensembl"/>
</dbReference>
<evidence type="ECO:0000256" key="6">
    <source>
        <dbReference type="ARBA" id="ARBA00022679"/>
    </source>
</evidence>
<dbReference type="SMART" id="SM00220">
    <property type="entry name" value="S_TKc"/>
    <property type="match status" value="1"/>
</dbReference>
<dbReference type="InterPro" id="IPR011009">
    <property type="entry name" value="Kinase-like_dom_sf"/>
</dbReference>
<dbReference type="Gene3D" id="3.30.200.20">
    <property type="entry name" value="Phosphorylase Kinase, domain 1"/>
    <property type="match status" value="1"/>
</dbReference>
<feature type="compositionally biased region" description="Acidic residues" evidence="12">
    <location>
        <begin position="594"/>
        <end position="607"/>
    </location>
</feature>